<evidence type="ECO:0000256" key="1">
    <source>
        <dbReference type="ARBA" id="ARBA00009437"/>
    </source>
</evidence>
<dbReference type="InterPro" id="IPR036390">
    <property type="entry name" value="WH_DNA-bd_sf"/>
</dbReference>
<dbReference type="PANTHER" id="PTHR30537:SF5">
    <property type="entry name" value="HTH-TYPE TRANSCRIPTIONAL ACTIVATOR TTDR-RELATED"/>
    <property type="match status" value="1"/>
</dbReference>
<dbReference type="Gene3D" id="3.40.190.290">
    <property type="match status" value="1"/>
</dbReference>
<comment type="caution">
    <text evidence="6">The sequence shown here is derived from an EMBL/GenBank/DDBJ whole genome shotgun (WGS) entry which is preliminary data.</text>
</comment>
<dbReference type="CDD" id="cd08422">
    <property type="entry name" value="PBP2_CrgA_like"/>
    <property type="match status" value="1"/>
</dbReference>
<dbReference type="RefSeq" id="WP_376814421.1">
    <property type="nucleotide sequence ID" value="NZ_JBHSDY010000012.1"/>
</dbReference>
<evidence type="ECO:0000313" key="7">
    <source>
        <dbReference type="Proteomes" id="UP001595756"/>
    </source>
</evidence>
<keyword evidence="3" id="KW-0238">DNA-binding</keyword>
<proteinExistence type="inferred from homology"/>
<dbReference type="SUPFAM" id="SSF53850">
    <property type="entry name" value="Periplasmic binding protein-like II"/>
    <property type="match status" value="1"/>
</dbReference>
<dbReference type="Pfam" id="PF00126">
    <property type="entry name" value="HTH_1"/>
    <property type="match status" value="1"/>
</dbReference>
<sequence length="322" mass="36227">MDSKNIDRLWPHIHWLIVLAQQGSFTSAARRLDVSKAAMSQRMAELERAAGVPLILRTTRSVRLTDAGQRLVEDTRDAYARIAHSFAEVRDLSDVPAGLLRITAPVAFARQQLVARLPEFLRRYPKIRVELDMRDSLVSLISEGFDLALRHVESPPDTDVARVLCRTRTLLVASPAYLAAQGMPREPAQLVDHWHLHYPRQQGSAHWVFERVESRRTDRQATVPVQPRFVANNSEVLRDMACAGLGIALLPDFSAQHAVRKGELVEILPQWRPIGTFGRTIFALRPYTHRTPRNVRVLLDYLLEAFAGGFDADPALSPPSTS</sequence>
<accession>A0ABV8S467</accession>
<evidence type="ECO:0000256" key="4">
    <source>
        <dbReference type="ARBA" id="ARBA00023163"/>
    </source>
</evidence>
<gene>
    <name evidence="6" type="ORF">ACFO0J_17720</name>
</gene>
<dbReference type="Gene3D" id="1.10.10.10">
    <property type="entry name" value="Winged helix-like DNA-binding domain superfamily/Winged helix DNA-binding domain"/>
    <property type="match status" value="1"/>
</dbReference>
<keyword evidence="7" id="KW-1185">Reference proteome</keyword>
<protein>
    <submittedName>
        <fullName evidence="6">LysR family transcriptional regulator</fullName>
    </submittedName>
</protein>
<organism evidence="6 7">
    <name type="scientific">Castellaniella hirudinis</name>
    <dbReference type="NCBI Taxonomy" id="1144617"/>
    <lineage>
        <taxon>Bacteria</taxon>
        <taxon>Pseudomonadati</taxon>
        <taxon>Pseudomonadota</taxon>
        <taxon>Betaproteobacteria</taxon>
        <taxon>Burkholderiales</taxon>
        <taxon>Alcaligenaceae</taxon>
        <taxon>Castellaniella</taxon>
    </lineage>
</organism>
<dbReference type="Pfam" id="PF03466">
    <property type="entry name" value="LysR_substrate"/>
    <property type="match status" value="1"/>
</dbReference>
<keyword evidence="4" id="KW-0804">Transcription</keyword>
<dbReference type="SUPFAM" id="SSF46785">
    <property type="entry name" value="Winged helix' DNA-binding domain"/>
    <property type="match status" value="1"/>
</dbReference>
<comment type="similarity">
    <text evidence="1">Belongs to the LysR transcriptional regulatory family.</text>
</comment>
<evidence type="ECO:0000313" key="6">
    <source>
        <dbReference type="EMBL" id="MFC4299884.1"/>
    </source>
</evidence>
<evidence type="ECO:0000259" key="5">
    <source>
        <dbReference type="PROSITE" id="PS50931"/>
    </source>
</evidence>
<dbReference type="InterPro" id="IPR036388">
    <property type="entry name" value="WH-like_DNA-bd_sf"/>
</dbReference>
<dbReference type="PROSITE" id="PS50931">
    <property type="entry name" value="HTH_LYSR"/>
    <property type="match status" value="1"/>
</dbReference>
<dbReference type="Proteomes" id="UP001595756">
    <property type="component" value="Unassembled WGS sequence"/>
</dbReference>
<dbReference type="InterPro" id="IPR058163">
    <property type="entry name" value="LysR-type_TF_proteobact-type"/>
</dbReference>
<reference evidence="7" key="1">
    <citation type="journal article" date="2019" name="Int. J. Syst. Evol. Microbiol.">
        <title>The Global Catalogue of Microorganisms (GCM) 10K type strain sequencing project: providing services to taxonomists for standard genome sequencing and annotation.</title>
        <authorList>
            <consortium name="The Broad Institute Genomics Platform"/>
            <consortium name="The Broad Institute Genome Sequencing Center for Infectious Disease"/>
            <person name="Wu L."/>
            <person name="Ma J."/>
        </authorList>
    </citation>
    <scope>NUCLEOTIDE SEQUENCE [LARGE SCALE GENOMIC DNA]</scope>
    <source>
        <strain evidence="7">CGMCC 1.19029</strain>
    </source>
</reference>
<dbReference type="InterPro" id="IPR000847">
    <property type="entry name" value="LysR_HTH_N"/>
</dbReference>
<dbReference type="EMBL" id="JBHSDY010000012">
    <property type="protein sequence ID" value="MFC4299884.1"/>
    <property type="molecule type" value="Genomic_DNA"/>
</dbReference>
<dbReference type="PRINTS" id="PR00039">
    <property type="entry name" value="HTHLYSR"/>
</dbReference>
<dbReference type="PANTHER" id="PTHR30537">
    <property type="entry name" value="HTH-TYPE TRANSCRIPTIONAL REGULATOR"/>
    <property type="match status" value="1"/>
</dbReference>
<name>A0ABV8S467_9BURK</name>
<dbReference type="InterPro" id="IPR005119">
    <property type="entry name" value="LysR_subst-bd"/>
</dbReference>
<feature type="domain" description="HTH lysR-type" evidence="5">
    <location>
        <begin position="12"/>
        <end position="65"/>
    </location>
</feature>
<keyword evidence="2" id="KW-0805">Transcription regulation</keyword>
<evidence type="ECO:0000256" key="2">
    <source>
        <dbReference type="ARBA" id="ARBA00023015"/>
    </source>
</evidence>
<evidence type="ECO:0000256" key="3">
    <source>
        <dbReference type="ARBA" id="ARBA00023125"/>
    </source>
</evidence>